<dbReference type="Pfam" id="PF00589">
    <property type="entry name" value="Phage_integrase"/>
    <property type="match status" value="1"/>
</dbReference>
<keyword evidence="2" id="KW-0238">DNA-binding</keyword>
<name>A0A1M5DWJ3_9HYPH</name>
<dbReference type="PANTHER" id="PTHR30349">
    <property type="entry name" value="PHAGE INTEGRASE-RELATED"/>
    <property type="match status" value="1"/>
</dbReference>
<evidence type="ECO:0000256" key="3">
    <source>
        <dbReference type="ARBA" id="ARBA00023172"/>
    </source>
</evidence>
<dbReference type="AlphaFoldDB" id="A0A1M5DWJ3"/>
<dbReference type="Gene3D" id="1.10.150.130">
    <property type="match status" value="1"/>
</dbReference>
<dbReference type="PROSITE" id="PS51898">
    <property type="entry name" value="TYR_RECOMBINASE"/>
    <property type="match status" value="1"/>
</dbReference>
<protein>
    <submittedName>
        <fullName evidence="6">Site-specific recombinase XerC</fullName>
    </submittedName>
</protein>
<evidence type="ECO:0000256" key="2">
    <source>
        <dbReference type="ARBA" id="ARBA00023125"/>
    </source>
</evidence>
<organism evidence="6 7">
    <name type="scientific">Kaistia soli DSM 19436</name>
    <dbReference type="NCBI Taxonomy" id="1122133"/>
    <lineage>
        <taxon>Bacteria</taxon>
        <taxon>Pseudomonadati</taxon>
        <taxon>Pseudomonadota</taxon>
        <taxon>Alphaproteobacteria</taxon>
        <taxon>Hyphomicrobiales</taxon>
        <taxon>Kaistiaceae</taxon>
        <taxon>Kaistia</taxon>
    </lineage>
</organism>
<feature type="domain" description="Tyr recombinase" evidence="5">
    <location>
        <begin position="162"/>
        <end position="330"/>
    </location>
</feature>
<dbReference type="STRING" id="1122133.SAMN02745157_2818"/>
<dbReference type="Gene3D" id="1.10.443.10">
    <property type="entry name" value="Intergrase catalytic core"/>
    <property type="match status" value="1"/>
</dbReference>
<reference evidence="6 7" key="1">
    <citation type="submission" date="2016-11" db="EMBL/GenBank/DDBJ databases">
        <authorList>
            <person name="Jaros S."/>
            <person name="Januszkiewicz K."/>
            <person name="Wedrychowicz H."/>
        </authorList>
    </citation>
    <scope>NUCLEOTIDE SEQUENCE [LARGE SCALE GENOMIC DNA]</scope>
    <source>
        <strain evidence="6 7">DSM 19436</strain>
    </source>
</reference>
<dbReference type="GO" id="GO:0006310">
    <property type="term" value="P:DNA recombination"/>
    <property type="evidence" value="ECO:0007669"/>
    <property type="project" value="UniProtKB-KW"/>
</dbReference>
<evidence type="ECO:0000256" key="1">
    <source>
        <dbReference type="ARBA" id="ARBA00022908"/>
    </source>
</evidence>
<keyword evidence="1" id="KW-0229">DNA integration</keyword>
<dbReference type="SUPFAM" id="SSF56349">
    <property type="entry name" value="DNA breaking-rejoining enzymes"/>
    <property type="match status" value="1"/>
</dbReference>
<keyword evidence="3" id="KW-0233">DNA recombination</keyword>
<dbReference type="InterPro" id="IPR050090">
    <property type="entry name" value="Tyrosine_recombinase_XerCD"/>
</dbReference>
<keyword evidence="7" id="KW-1185">Reference proteome</keyword>
<proteinExistence type="predicted"/>
<dbReference type="OrthoDB" id="6388170at2"/>
<evidence type="ECO:0000313" key="6">
    <source>
        <dbReference type="EMBL" id="SHF71300.1"/>
    </source>
</evidence>
<evidence type="ECO:0000256" key="4">
    <source>
        <dbReference type="SAM" id="MobiDB-lite"/>
    </source>
</evidence>
<sequence length="348" mass="39465">MATIRKRGSSWQAQVRRVGFPLLTKSFSMKCDAQAWAREREMAIDRAGLPQTVRELKGRTVGDLLKRYEETITSTKRGAEVERYRLKTMQRHNLSKARLAQPLASAVAAYRDDRLKVVKGETVRRELTVLRHCFEIAMKEWGVPLPNNPVKQITLPKPSQAREIRLFEGDEAVLIHESTSPSARYLLPLMKLAIEMGMRRGELLSLRWDHLDLEQGLAYLPITKIGSARAVPLTPVAIALLAGVMRVEERVFPVSADAVRHAWARLRKRAGLDGLRFHDLRHEAVSRFFEIGLSAQEVALISGHRDMRMLARYTHLRPASISDKLANLYSAEPSHPRSENDAESEEPN</sequence>
<dbReference type="EMBL" id="FQUP01000002">
    <property type="protein sequence ID" value="SHF71300.1"/>
    <property type="molecule type" value="Genomic_DNA"/>
</dbReference>
<dbReference type="InterPro" id="IPR011010">
    <property type="entry name" value="DNA_brk_join_enz"/>
</dbReference>
<gene>
    <name evidence="6" type="ORF">SAMN02745157_2818</name>
</gene>
<dbReference type="GO" id="GO:0015074">
    <property type="term" value="P:DNA integration"/>
    <property type="evidence" value="ECO:0007669"/>
    <property type="project" value="UniProtKB-KW"/>
</dbReference>
<dbReference type="PANTHER" id="PTHR30349:SF94">
    <property type="entry name" value="INTEGRASE_RECOMBINASE HI_1414-RELATED"/>
    <property type="match status" value="1"/>
</dbReference>
<evidence type="ECO:0000259" key="5">
    <source>
        <dbReference type="PROSITE" id="PS51898"/>
    </source>
</evidence>
<dbReference type="InterPro" id="IPR010998">
    <property type="entry name" value="Integrase_recombinase_N"/>
</dbReference>
<dbReference type="InterPro" id="IPR002104">
    <property type="entry name" value="Integrase_catalytic"/>
</dbReference>
<dbReference type="GO" id="GO:0003677">
    <property type="term" value="F:DNA binding"/>
    <property type="evidence" value="ECO:0007669"/>
    <property type="project" value="UniProtKB-KW"/>
</dbReference>
<dbReference type="Proteomes" id="UP000184485">
    <property type="component" value="Unassembled WGS sequence"/>
</dbReference>
<accession>A0A1M5DWJ3</accession>
<feature type="region of interest" description="Disordered" evidence="4">
    <location>
        <begin position="328"/>
        <end position="348"/>
    </location>
</feature>
<evidence type="ECO:0000313" key="7">
    <source>
        <dbReference type="Proteomes" id="UP000184485"/>
    </source>
</evidence>
<dbReference type="CDD" id="cd00796">
    <property type="entry name" value="INT_Rci_Hp1_C"/>
    <property type="match status" value="1"/>
</dbReference>
<dbReference type="InterPro" id="IPR013762">
    <property type="entry name" value="Integrase-like_cat_sf"/>
</dbReference>